<accession>A0A117MC21</accession>
<dbReference type="AlphaFoldDB" id="A0A117MC21"/>
<name>A0A117MC21_9EURY</name>
<proteinExistence type="predicted"/>
<dbReference type="InterPro" id="IPR051673">
    <property type="entry name" value="SSDNA_exonuclease_RecJ"/>
</dbReference>
<dbReference type="PANTHER" id="PTHR30255:SF3">
    <property type="entry name" value="SINGLE-STRANDED-DNA-SPECIFIC EXONUCLEASE RECJ"/>
    <property type="match status" value="1"/>
</dbReference>
<dbReference type="EMBL" id="LGHB01000027">
    <property type="protein sequence ID" value="KUK95767.1"/>
    <property type="molecule type" value="Genomic_DNA"/>
</dbReference>
<dbReference type="GO" id="GO:0003676">
    <property type="term" value="F:nucleic acid binding"/>
    <property type="evidence" value="ECO:0007669"/>
    <property type="project" value="InterPro"/>
</dbReference>
<dbReference type="PANTHER" id="PTHR30255">
    <property type="entry name" value="SINGLE-STRANDED-DNA-SPECIFIC EXONUCLEASE RECJ"/>
    <property type="match status" value="1"/>
</dbReference>
<dbReference type="Pfam" id="PF02272">
    <property type="entry name" value="DHHA1"/>
    <property type="match status" value="1"/>
</dbReference>
<dbReference type="Pfam" id="PF01368">
    <property type="entry name" value="DHH"/>
    <property type="match status" value="1"/>
</dbReference>
<feature type="domain" description="DDH" evidence="1">
    <location>
        <begin position="30"/>
        <end position="165"/>
    </location>
</feature>
<evidence type="ECO:0000313" key="6">
    <source>
        <dbReference type="Proteomes" id="UP000053961"/>
    </source>
</evidence>
<evidence type="ECO:0000313" key="5">
    <source>
        <dbReference type="EMBL" id="KUK95767.1"/>
    </source>
</evidence>
<comment type="caution">
    <text evidence="5">The sequence shown here is derived from an EMBL/GenBank/DDBJ whole genome shotgun (WGS) entry which is preliminary data.</text>
</comment>
<dbReference type="InterPro" id="IPR048515">
    <property type="entry name" value="DHH_CID"/>
</dbReference>
<reference evidence="5" key="1">
    <citation type="journal article" date="2015" name="MBio">
        <title>Genome-resolved metagenomic analysis reveals roles for candidate phyla and other microbial community members in biogeochemical transformations in oil reservoirs.</title>
        <authorList>
            <person name="Hu P."/>
            <person name="Tom L."/>
            <person name="Singh A."/>
            <person name="Thomas B.C."/>
            <person name="Baker B.J."/>
            <person name="Piceno Y.M."/>
            <person name="Andersen G.L."/>
            <person name="Banfield J.F."/>
        </authorList>
    </citation>
    <scope>NUCLEOTIDE SEQUENCE [LARGE SCALE GENOMIC DNA]</scope>
    <source>
        <strain evidence="5">56_747</strain>
    </source>
</reference>
<gene>
    <name evidence="4" type="ORF">XD72_1135</name>
    <name evidence="5" type="ORF">XE07_1617</name>
</gene>
<dbReference type="Gene3D" id="3.10.310.30">
    <property type="match status" value="1"/>
</dbReference>
<evidence type="ECO:0000313" key="4">
    <source>
        <dbReference type="EMBL" id="KUK44468.1"/>
    </source>
</evidence>
<evidence type="ECO:0000259" key="2">
    <source>
        <dbReference type="Pfam" id="PF02272"/>
    </source>
</evidence>
<feature type="domain" description="DHH-CID" evidence="3">
    <location>
        <begin position="203"/>
        <end position="285"/>
    </location>
</feature>
<dbReference type="InterPro" id="IPR038763">
    <property type="entry name" value="DHH_sf"/>
</dbReference>
<evidence type="ECO:0000259" key="1">
    <source>
        <dbReference type="Pfam" id="PF01368"/>
    </source>
</evidence>
<feature type="domain" description="DHHA1" evidence="2">
    <location>
        <begin position="372"/>
        <end position="467"/>
    </location>
</feature>
<sequence>MEGPGFDDELVALARISERAAEAIIGEREVVVASHVDADGLTSAGIISAALDRAGVERKTLFFRQLDSPALEEIADLGSDLVIFTDLGSGMQSEIVCIGLSAVVADHHRPHGTGIDLHINPHLVSLDGATDLSGSGATFLLARAIAKVKGHAGGNDDLAGLAIVGAVGDLQDMASGKLVGLNRRILAIGVEAGVLSFGRDLKLFGKQTRAVFKMLEFSSDPYIPGLSGDEDACITFLKEQGIRLKGERWRRWIDMNGEEKGKIASGLVRRGLRAGLSNAQLERLVGEVYNLLTEQEGTELRDASEYSTLLNATARYGHSGVGLSVCLGDRGRALEEARLLLNEHRQNLVNGLKLVKEEGIVPLVNLQYFDAGDRIRETIVGIVAGMSFQTADRRKPILAFAQSEDGKLKVSGRGTQDLVRSGLNLAEAMSQSAEKVGGVGGGHNVAAGATIPPEKKEEFLELMDGLIGLQLRLRA</sequence>
<dbReference type="EMBL" id="LGFT01000024">
    <property type="protein sequence ID" value="KUK44468.1"/>
    <property type="molecule type" value="Genomic_DNA"/>
</dbReference>
<dbReference type="Proteomes" id="UP000053961">
    <property type="component" value="Unassembled WGS sequence"/>
</dbReference>
<dbReference type="InterPro" id="IPR001667">
    <property type="entry name" value="DDH_dom"/>
</dbReference>
<dbReference type="Pfam" id="PF21763">
    <property type="entry name" value="DHH_CID"/>
    <property type="match status" value="1"/>
</dbReference>
<organism evidence="5 6">
    <name type="scientific">Methanothrix harundinacea</name>
    <dbReference type="NCBI Taxonomy" id="301375"/>
    <lineage>
        <taxon>Archaea</taxon>
        <taxon>Methanobacteriati</taxon>
        <taxon>Methanobacteriota</taxon>
        <taxon>Stenosarchaea group</taxon>
        <taxon>Methanomicrobia</taxon>
        <taxon>Methanotrichales</taxon>
        <taxon>Methanotrichaceae</taxon>
        <taxon>Methanothrix</taxon>
    </lineage>
</organism>
<evidence type="ECO:0000259" key="3">
    <source>
        <dbReference type="Pfam" id="PF21763"/>
    </source>
</evidence>
<dbReference type="InterPro" id="IPR003156">
    <property type="entry name" value="DHHA1_dom"/>
</dbReference>
<dbReference type="SUPFAM" id="SSF64182">
    <property type="entry name" value="DHH phosphoesterases"/>
    <property type="match status" value="1"/>
</dbReference>
<dbReference type="PATRIC" id="fig|301375.6.peg.803"/>
<protein>
    <submittedName>
        <fullName evidence="5">Phosphoesterase, RecJ domain protein</fullName>
    </submittedName>
</protein>
<evidence type="ECO:0000313" key="7">
    <source>
        <dbReference type="Proteomes" id="UP000057043"/>
    </source>
</evidence>
<dbReference type="GO" id="GO:0004527">
    <property type="term" value="F:exonuclease activity"/>
    <property type="evidence" value="ECO:0007669"/>
    <property type="project" value="UniProtKB-KW"/>
</dbReference>
<dbReference type="Gene3D" id="3.90.1640.30">
    <property type="match status" value="1"/>
</dbReference>
<reference evidence="6 7" key="2">
    <citation type="journal article" date="2015" name="MBio">
        <title>Genome-Resolved Metagenomic Analysis Reveals Roles for Candidate Phyla and Other Microbial Community Members in Biogeochemical Transformations in Oil Reservoirs.</title>
        <authorList>
            <person name="Hu P."/>
            <person name="Tom L."/>
            <person name="Singh A."/>
            <person name="Thomas B.C."/>
            <person name="Baker B.J."/>
            <person name="Piceno Y.M."/>
            <person name="Andersen G.L."/>
            <person name="Banfield J.F."/>
        </authorList>
    </citation>
    <scope>NUCLEOTIDE SEQUENCE [LARGE SCALE GENOMIC DNA]</scope>
    <source>
        <strain evidence="4">57_489</strain>
    </source>
</reference>
<dbReference type="Proteomes" id="UP000057043">
    <property type="component" value="Unassembled WGS sequence"/>
</dbReference>